<dbReference type="Pfam" id="PF06226">
    <property type="entry name" value="DUF1007"/>
    <property type="match status" value="1"/>
</dbReference>
<accession>A0A2N5ZHD2</accession>
<evidence type="ECO:0000313" key="1">
    <source>
        <dbReference type="EMBL" id="PLX18034.1"/>
    </source>
</evidence>
<gene>
    <name evidence="1" type="ORF">C0601_05740</name>
</gene>
<dbReference type="Proteomes" id="UP000234857">
    <property type="component" value="Unassembled WGS sequence"/>
</dbReference>
<sequence length="185" mass="21769">MNKTYLIIFFSFFICIITFSHPHVFIDLSLDVKSSEKNNTSLFIKWKVDEMFSFNIINDFDKDGDLILNNYEIKDLESEISQNFEKNSYYTFITIDDMKINLKPVFSANVSGNNIFFNFKYNIKNPFKLCKIRISDESFYHAFDFSSPSSTSINDYEILSINSDEEKGYSQVIEKIFIVKNKNMN</sequence>
<organism evidence="1 2">
    <name type="scientific">Muiribacterium halophilum</name>
    <dbReference type="NCBI Taxonomy" id="2053465"/>
    <lineage>
        <taxon>Bacteria</taxon>
        <taxon>Candidatus Muiribacteriota</taxon>
        <taxon>Candidatus Muiribacteriia</taxon>
        <taxon>Candidatus Muiribacteriales</taxon>
        <taxon>Candidatus Muiribacteriaceae</taxon>
        <taxon>Candidatus Muiribacterium</taxon>
    </lineage>
</organism>
<name>A0A2N5ZHD2_MUIH1</name>
<protein>
    <recommendedName>
        <fullName evidence="3">DUF1007 domain-containing protein</fullName>
    </recommendedName>
</protein>
<evidence type="ECO:0000313" key="2">
    <source>
        <dbReference type="Proteomes" id="UP000234857"/>
    </source>
</evidence>
<proteinExistence type="predicted"/>
<dbReference type="AlphaFoldDB" id="A0A2N5ZHD2"/>
<comment type="caution">
    <text evidence="1">The sequence shown here is derived from an EMBL/GenBank/DDBJ whole genome shotgun (WGS) entry which is preliminary data.</text>
</comment>
<dbReference type="InterPro" id="IPR010412">
    <property type="entry name" value="DUF1007"/>
</dbReference>
<reference evidence="1 2" key="1">
    <citation type="submission" date="2017-11" db="EMBL/GenBank/DDBJ databases">
        <title>Genome-resolved metagenomics identifies genetic mobility, metabolic interactions, and unexpected diversity in perchlorate-reducing communities.</title>
        <authorList>
            <person name="Barnum T.P."/>
            <person name="Figueroa I.A."/>
            <person name="Carlstrom C.I."/>
            <person name="Lucas L.N."/>
            <person name="Engelbrektson A.L."/>
            <person name="Coates J.D."/>
        </authorList>
    </citation>
    <scope>NUCLEOTIDE SEQUENCE [LARGE SCALE GENOMIC DNA]</scope>
    <source>
        <strain evidence="1">BM706</strain>
    </source>
</reference>
<evidence type="ECO:0008006" key="3">
    <source>
        <dbReference type="Google" id="ProtNLM"/>
    </source>
</evidence>
<dbReference type="EMBL" id="PKTG01000074">
    <property type="protein sequence ID" value="PLX18034.1"/>
    <property type="molecule type" value="Genomic_DNA"/>
</dbReference>